<dbReference type="SUPFAM" id="SSF56176">
    <property type="entry name" value="FAD-binding/transporter-associated domain-like"/>
    <property type="match status" value="1"/>
</dbReference>
<gene>
    <name evidence="4" type="ordered locus">Bsel_0575</name>
</gene>
<dbReference type="GO" id="GO:0016491">
    <property type="term" value="F:oxidoreductase activity"/>
    <property type="evidence" value="ECO:0007669"/>
    <property type="project" value="UniProtKB-KW"/>
</dbReference>
<dbReference type="KEGG" id="bse:Bsel_0575"/>
<accession>D6XY38</accession>
<dbReference type="SUPFAM" id="SSF55447">
    <property type="entry name" value="CO dehydrogenase flavoprotein C-terminal domain-like"/>
    <property type="match status" value="1"/>
</dbReference>
<dbReference type="Proteomes" id="UP000000271">
    <property type="component" value="Chromosome"/>
</dbReference>
<keyword evidence="5" id="KW-1185">Reference proteome</keyword>
<protein>
    <submittedName>
        <fullName evidence="4">Molybdopterin dehydrogenase FAD-binding protein</fullName>
    </submittedName>
</protein>
<dbReference type="InterPro" id="IPR002346">
    <property type="entry name" value="Mopterin_DH_FAD-bd"/>
</dbReference>
<dbReference type="STRING" id="439292.Bsel_0575"/>
<evidence type="ECO:0000259" key="3">
    <source>
        <dbReference type="PROSITE" id="PS51387"/>
    </source>
</evidence>
<keyword evidence="1" id="KW-0285">Flavoprotein</keyword>
<dbReference type="InterPro" id="IPR051312">
    <property type="entry name" value="Diverse_Substr_Oxidored"/>
</dbReference>
<dbReference type="InterPro" id="IPR016166">
    <property type="entry name" value="FAD-bd_PCMH"/>
</dbReference>
<dbReference type="eggNOG" id="COG1319">
    <property type="taxonomic scope" value="Bacteria"/>
</dbReference>
<dbReference type="PROSITE" id="PS51387">
    <property type="entry name" value="FAD_PCMH"/>
    <property type="match status" value="1"/>
</dbReference>
<dbReference type="RefSeq" id="WP_013171540.1">
    <property type="nucleotide sequence ID" value="NC_014219.1"/>
</dbReference>
<keyword evidence="2" id="KW-0560">Oxidoreductase</keyword>
<dbReference type="HOGENOM" id="CLU_058050_0_1_9"/>
<dbReference type="Gene3D" id="3.30.390.50">
    <property type="entry name" value="CO dehydrogenase flavoprotein, C-terminal domain"/>
    <property type="match status" value="1"/>
</dbReference>
<organism evidence="4 5">
    <name type="scientific">Bacillus selenitireducens (strain ATCC 700615 / DSM 15326 / MLS10)</name>
    <dbReference type="NCBI Taxonomy" id="439292"/>
    <lineage>
        <taxon>Bacteria</taxon>
        <taxon>Bacillati</taxon>
        <taxon>Bacillota</taxon>
        <taxon>Bacilli</taxon>
        <taxon>Bacillales</taxon>
        <taxon>Bacillaceae</taxon>
        <taxon>Salisediminibacterium</taxon>
    </lineage>
</organism>
<name>D6XY38_BACIE</name>
<evidence type="ECO:0000256" key="1">
    <source>
        <dbReference type="ARBA" id="ARBA00022630"/>
    </source>
</evidence>
<feature type="domain" description="FAD-binding PCMH-type" evidence="3">
    <location>
        <begin position="1"/>
        <end position="169"/>
    </location>
</feature>
<evidence type="ECO:0000256" key="2">
    <source>
        <dbReference type="ARBA" id="ARBA00023002"/>
    </source>
</evidence>
<dbReference type="Gene3D" id="3.30.465.10">
    <property type="match status" value="1"/>
</dbReference>
<dbReference type="AlphaFoldDB" id="D6XY38"/>
<dbReference type="PANTHER" id="PTHR42659">
    <property type="entry name" value="XANTHINE DEHYDROGENASE SUBUNIT C-RELATED"/>
    <property type="match status" value="1"/>
</dbReference>
<dbReference type="EMBL" id="CP001791">
    <property type="protein sequence ID" value="ADH98111.1"/>
    <property type="molecule type" value="Genomic_DNA"/>
</dbReference>
<sequence>MDQLYIHTPDTLSEAWALKTKDPTDSLWLSGTTWLRTQWEAGQLKTQKQWIRLDGIPELTSGIRRDESTLRIAALTTFGEISRCGDTAAFAPLLKQAIHEIAAPSIREQATIGGNVATGSGDSIPALLASGASVLVYTEGRDEEWLLEDWLAAGMSGIIVDIAIPVHKESEDLNVYVKTGRREAFIPSAATFAIKGSWDSDTKTFRTCRAAAGGGTMVPVRLKRLERFLKETPLTSNAVFKKMADEVKKDYRPEDDPFLSGAYKQQIVCNQIIQNIHSNIRR</sequence>
<reference evidence="4" key="1">
    <citation type="submission" date="2009-10" db="EMBL/GenBank/DDBJ databases">
        <title>Complete sequence of Bacillus selenitireducens MLS10.</title>
        <authorList>
            <consortium name="US DOE Joint Genome Institute"/>
            <person name="Lucas S."/>
            <person name="Copeland A."/>
            <person name="Lapidus A."/>
            <person name="Glavina del Rio T."/>
            <person name="Dalin E."/>
            <person name="Tice H."/>
            <person name="Bruce D."/>
            <person name="Goodwin L."/>
            <person name="Pitluck S."/>
            <person name="Sims D."/>
            <person name="Brettin T."/>
            <person name="Detter J.C."/>
            <person name="Han C."/>
            <person name="Larimer F."/>
            <person name="Land M."/>
            <person name="Hauser L."/>
            <person name="Kyrpides N."/>
            <person name="Ovchinnikova G."/>
            <person name="Stolz J."/>
        </authorList>
    </citation>
    <scope>NUCLEOTIDE SEQUENCE [LARGE SCALE GENOMIC DNA]</scope>
    <source>
        <strain evidence="4">MLS10</strain>
    </source>
</reference>
<dbReference type="InterPro" id="IPR005107">
    <property type="entry name" value="CO_DH_flav_C"/>
</dbReference>
<evidence type="ECO:0000313" key="4">
    <source>
        <dbReference type="EMBL" id="ADH98111.1"/>
    </source>
</evidence>
<dbReference type="Pfam" id="PF00941">
    <property type="entry name" value="FAD_binding_5"/>
    <property type="match status" value="1"/>
</dbReference>
<proteinExistence type="predicted"/>
<dbReference type="SMART" id="SM01092">
    <property type="entry name" value="CO_deh_flav_C"/>
    <property type="match status" value="1"/>
</dbReference>
<dbReference type="Pfam" id="PF03450">
    <property type="entry name" value="CO_deh_flav_C"/>
    <property type="match status" value="1"/>
</dbReference>
<dbReference type="GO" id="GO:0071949">
    <property type="term" value="F:FAD binding"/>
    <property type="evidence" value="ECO:0007669"/>
    <property type="project" value="InterPro"/>
</dbReference>
<dbReference type="InterPro" id="IPR016169">
    <property type="entry name" value="FAD-bd_PCMH_sub2"/>
</dbReference>
<evidence type="ECO:0000313" key="5">
    <source>
        <dbReference type="Proteomes" id="UP000000271"/>
    </source>
</evidence>
<dbReference type="PANTHER" id="PTHR42659:SF9">
    <property type="entry name" value="XANTHINE DEHYDROGENASE FAD-BINDING SUBUNIT XDHB-RELATED"/>
    <property type="match status" value="1"/>
</dbReference>
<dbReference type="InterPro" id="IPR036318">
    <property type="entry name" value="FAD-bd_PCMH-like_sf"/>
</dbReference>
<dbReference type="InterPro" id="IPR036683">
    <property type="entry name" value="CO_DH_flav_C_dom_sf"/>
</dbReference>